<dbReference type="eggNOG" id="ENOG502RZ14">
    <property type="taxonomic scope" value="Eukaryota"/>
</dbReference>
<proteinExistence type="predicted"/>
<dbReference type="GO" id="GO:0007142">
    <property type="term" value="P:male meiosis II"/>
    <property type="evidence" value="ECO:0007669"/>
    <property type="project" value="InterPro"/>
</dbReference>
<keyword evidence="3" id="KW-1185">Reference proteome</keyword>
<gene>
    <name evidence="2" type="ORF">CISIN_1g013556mg</name>
</gene>
<organism evidence="2 3">
    <name type="scientific">Citrus sinensis</name>
    <name type="common">Sweet orange</name>
    <name type="synonym">Citrus aurantium var. sinensis</name>
    <dbReference type="NCBI Taxonomy" id="2711"/>
    <lineage>
        <taxon>Eukaryota</taxon>
        <taxon>Viridiplantae</taxon>
        <taxon>Streptophyta</taxon>
        <taxon>Embryophyta</taxon>
        <taxon>Tracheophyta</taxon>
        <taxon>Spermatophyta</taxon>
        <taxon>Magnoliopsida</taxon>
        <taxon>eudicotyledons</taxon>
        <taxon>Gunneridae</taxon>
        <taxon>Pentapetalae</taxon>
        <taxon>rosids</taxon>
        <taxon>malvids</taxon>
        <taxon>Sapindales</taxon>
        <taxon>Rutaceae</taxon>
        <taxon>Aurantioideae</taxon>
        <taxon>Citrus</taxon>
    </lineage>
</organism>
<evidence type="ECO:0000313" key="3">
    <source>
        <dbReference type="Proteomes" id="UP000027120"/>
    </source>
</evidence>
<feature type="region of interest" description="Disordered" evidence="1">
    <location>
        <begin position="366"/>
        <end position="426"/>
    </location>
</feature>
<sequence>MGCFFAYFCGTCACKHRKRRHLVNAIATQPDSPRDKVSEALQLVKSTKEEAPEKPIAESKEKVEEALDCCSTIKKVTSDLNVKTLEEELVIEQVVIDNLVENNENEESVDLVKSNENDKEIDILDQENEKKERGDDDLVKKIERKGSENVGETPKVPNYRYQNCAASEDDCDEDLQPEGSEINDGNGDSNDLGSNRQMFLVQEESSDSLFSLSIESRKQVCEVELGEKEVNSPMPKCSANQKLDEARDGSQCFHSVLNPVENLTQWKVIKARAATTPFNCHNKENINFCPEPSFKLTTWSLKLNPNKKNEVVDGDVAVDTSLSSWLVDPKATPMSNTSIISDGNSSQNRQDKPILGDLTVEEVKELSVPTSARQSRRCRSPDEPKVGTIGSYWSHTGKVINSDSGSSSQGMPKRRSKNCEDEKVKWHSTPLQSRLDSWIEF</sequence>
<reference evidence="2 3" key="1">
    <citation type="submission" date="2014-04" db="EMBL/GenBank/DDBJ databases">
        <authorList>
            <consortium name="International Citrus Genome Consortium"/>
            <person name="Gmitter F."/>
            <person name="Chen C."/>
            <person name="Farmerie W."/>
            <person name="Harkins T."/>
            <person name="Desany B."/>
            <person name="Mohiuddin M."/>
            <person name="Kodira C."/>
            <person name="Borodovsky M."/>
            <person name="Lomsadze A."/>
            <person name="Burns P."/>
            <person name="Jenkins J."/>
            <person name="Prochnik S."/>
            <person name="Shu S."/>
            <person name="Chapman J."/>
            <person name="Pitluck S."/>
            <person name="Schmutz J."/>
            <person name="Rokhsar D."/>
        </authorList>
    </citation>
    <scope>NUCLEOTIDE SEQUENCE</scope>
</reference>
<protein>
    <submittedName>
        <fullName evidence="2">Uncharacterized protein</fullName>
    </submittedName>
</protein>
<dbReference type="PaxDb" id="2711-XP_006470950.1"/>
<dbReference type="AlphaFoldDB" id="A0A067E3E7"/>
<accession>A0A067E3E7</accession>
<evidence type="ECO:0000313" key="2">
    <source>
        <dbReference type="EMBL" id="KDO45421.1"/>
    </source>
</evidence>
<dbReference type="EMBL" id="KK785258">
    <property type="protein sequence ID" value="KDO45421.1"/>
    <property type="molecule type" value="Genomic_DNA"/>
</dbReference>
<dbReference type="PANTHER" id="PTHR33318">
    <property type="entry name" value="ASPARTYL/GLUTAMYL-TRNA(ASN/GLN) AMIDOTRANSFERASE SUBUNIT"/>
    <property type="match status" value="1"/>
</dbReference>
<name>A0A067E3E7_CITSI</name>
<dbReference type="PANTHER" id="PTHR33318:SF22">
    <property type="entry name" value="SUPPRESSOR PROTEIN SRP40-LIKE ISOFORM X1"/>
    <property type="match status" value="1"/>
</dbReference>
<dbReference type="InterPro" id="IPR039300">
    <property type="entry name" value="JASON"/>
</dbReference>
<evidence type="ECO:0000256" key="1">
    <source>
        <dbReference type="SAM" id="MobiDB-lite"/>
    </source>
</evidence>
<feature type="region of interest" description="Disordered" evidence="1">
    <location>
        <begin position="169"/>
        <end position="194"/>
    </location>
</feature>
<dbReference type="Proteomes" id="UP000027120">
    <property type="component" value="Unassembled WGS sequence"/>
</dbReference>
<dbReference type="STRING" id="2711.A0A067E3E7"/>
<feature type="compositionally biased region" description="Polar residues" evidence="1">
    <location>
        <begin position="391"/>
        <end position="410"/>
    </location>
</feature>